<feature type="compositionally biased region" description="Pro residues" evidence="1">
    <location>
        <begin position="123"/>
        <end position="133"/>
    </location>
</feature>
<proteinExistence type="predicted"/>
<reference evidence="3" key="1">
    <citation type="submission" date="2020-10" db="EMBL/GenBank/DDBJ databases">
        <title>Connecting structure to function with the recovery of over 1000 high-quality activated sludge metagenome-assembled genomes encoding full-length rRNA genes using long-read sequencing.</title>
        <authorList>
            <person name="Singleton C.M."/>
            <person name="Petriglieri F."/>
            <person name="Kristensen J.M."/>
            <person name="Kirkegaard R.H."/>
            <person name="Michaelsen T.Y."/>
            <person name="Andersen M.H."/>
            <person name="Karst S.M."/>
            <person name="Dueholm M.S."/>
            <person name="Nielsen P.H."/>
            <person name="Albertsen M."/>
        </authorList>
    </citation>
    <scope>NUCLEOTIDE SEQUENCE</scope>
    <source>
        <strain evidence="3">Ribe_18-Q3-R11-54_MAXAC.001</strain>
    </source>
</reference>
<dbReference type="EMBL" id="JADKGK010000009">
    <property type="protein sequence ID" value="MBL0003096.1"/>
    <property type="molecule type" value="Genomic_DNA"/>
</dbReference>
<feature type="region of interest" description="Disordered" evidence="1">
    <location>
        <begin position="120"/>
        <end position="140"/>
    </location>
</feature>
<dbReference type="InterPro" id="IPR034768">
    <property type="entry name" value="4FE4S_WBL"/>
</dbReference>
<protein>
    <recommendedName>
        <fullName evidence="2">4Fe-4S Wbl-type domain-containing protein</fullName>
    </recommendedName>
</protein>
<feature type="domain" description="4Fe-4S Wbl-type" evidence="2">
    <location>
        <begin position="21"/>
        <end position="88"/>
    </location>
</feature>
<accession>A0A9D7T5X9</accession>
<evidence type="ECO:0000313" key="4">
    <source>
        <dbReference type="Proteomes" id="UP000886632"/>
    </source>
</evidence>
<sequence>MRGISREVLARDAAWSLADGSCKDLTVEWARWETTYAASLTAAARQAALTEPATVCAACPTVTECADLAELSGYTGIAAGQGYRNGRLDHVPARRNSGEPHDRPGSHAWLPQLAQRAYVENAPQPPPLAPPRPARPRADP</sequence>
<feature type="region of interest" description="Disordered" evidence="1">
    <location>
        <begin position="88"/>
        <end position="107"/>
    </location>
</feature>
<dbReference type="Proteomes" id="UP000886632">
    <property type="component" value="Unassembled WGS sequence"/>
</dbReference>
<evidence type="ECO:0000313" key="3">
    <source>
        <dbReference type="EMBL" id="MBL0003096.1"/>
    </source>
</evidence>
<feature type="compositionally biased region" description="Basic and acidic residues" evidence="1">
    <location>
        <begin position="88"/>
        <end position="105"/>
    </location>
</feature>
<dbReference type="PROSITE" id="PS51674">
    <property type="entry name" value="4FE4S_WBL"/>
    <property type="match status" value="1"/>
</dbReference>
<evidence type="ECO:0000256" key="1">
    <source>
        <dbReference type="SAM" id="MobiDB-lite"/>
    </source>
</evidence>
<name>A0A9D7T5X9_9MICO</name>
<dbReference type="AlphaFoldDB" id="A0A9D7T5X9"/>
<comment type="caution">
    <text evidence="3">The sequence shown here is derived from an EMBL/GenBank/DDBJ whole genome shotgun (WGS) entry which is preliminary data.</text>
</comment>
<evidence type="ECO:0000259" key="2">
    <source>
        <dbReference type="PROSITE" id="PS51674"/>
    </source>
</evidence>
<organism evidence="3 4">
    <name type="scientific">Candidatus Phosphoribacter hodrii</name>
    <dbReference type="NCBI Taxonomy" id="2953743"/>
    <lineage>
        <taxon>Bacteria</taxon>
        <taxon>Bacillati</taxon>
        <taxon>Actinomycetota</taxon>
        <taxon>Actinomycetes</taxon>
        <taxon>Micrococcales</taxon>
        <taxon>Dermatophilaceae</taxon>
        <taxon>Candidatus Phosphoribacter</taxon>
    </lineage>
</organism>
<gene>
    <name evidence="3" type="ORF">IPP00_03610</name>
</gene>